<gene>
    <name evidence="1" type="ORF">FIBRA_09608</name>
</gene>
<organism evidence="1 2">
    <name type="scientific">Fibroporia radiculosa</name>
    <dbReference type="NCBI Taxonomy" id="599839"/>
    <lineage>
        <taxon>Eukaryota</taxon>
        <taxon>Fungi</taxon>
        <taxon>Dikarya</taxon>
        <taxon>Basidiomycota</taxon>
        <taxon>Agaricomycotina</taxon>
        <taxon>Agaricomycetes</taxon>
        <taxon>Polyporales</taxon>
        <taxon>Fibroporiaceae</taxon>
        <taxon>Fibroporia</taxon>
    </lineage>
</organism>
<sequence>MSGGHGGAMRRGINGLCLKARKAVHEGANIDWAGNSELLRGP</sequence>
<dbReference type="RefSeq" id="XP_012177282.1">
    <property type="nucleotide sequence ID" value="XM_012321892.1"/>
</dbReference>
<evidence type="ECO:0000313" key="1">
    <source>
        <dbReference type="EMBL" id="CCM07261.1"/>
    </source>
</evidence>
<dbReference type="AlphaFoldDB" id="J7SCK3"/>
<dbReference type="Proteomes" id="UP000006352">
    <property type="component" value="Unassembled WGS sequence"/>
</dbReference>
<dbReference type="HOGENOM" id="CLU_3260540_0_0_1"/>
<reference evidence="1 2" key="1">
    <citation type="journal article" date="2012" name="Appl. Environ. Microbiol.">
        <title>Short-read sequencing for genomic analysis of the brown rot fungus Fibroporia radiculosa.</title>
        <authorList>
            <person name="Tang J.D."/>
            <person name="Perkins A.D."/>
            <person name="Sonstegard T.S."/>
            <person name="Schroeder S.G."/>
            <person name="Burgess S.C."/>
            <person name="Diehl S.V."/>
        </authorList>
    </citation>
    <scope>NUCLEOTIDE SEQUENCE [LARGE SCALE GENOMIC DNA]</scope>
    <source>
        <strain evidence="1 2">TFFH 294</strain>
    </source>
</reference>
<dbReference type="EMBL" id="HE797722">
    <property type="protein sequence ID" value="CCM07261.1"/>
    <property type="molecule type" value="Genomic_DNA"/>
</dbReference>
<protein>
    <submittedName>
        <fullName evidence="1">Uncharacterized protein</fullName>
    </submittedName>
</protein>
<accession>J7SCK3</accession>
<dbReference type="InParanoid" id="J7SCK3"/>
<name>J7SCK3_9APHY</name>
<dbReference type="GeneID" id="24102161"/>
<keyword evidence="2" id="KW-1185">Reference proteome</keyword>
<evidence type="ECO:0000313" key="2">
    <source>
        <dbReference type="Proteomes" id="UP000006352"/>
    </source>
</evidence>
<proteinExistence type="predicted"/>